<dbReference type="InterPro" id="IPR045001">
    <property type="entry name" value="DRG"/>
</dbReference>
<dbReference type="EMBL" id="JACGWK010001030">
    <property type="protein sequence ID" value="KAL0293388.1"/>
    <property type="molecule type" value="Genomic_DNA"/>
</dbReference>
<dbReference type="GO" id="GO:0005525">
    <property type="term" value="F:GTP binding"/>
    <property type="evidence" value="ECO:0007669"/>
    <property type="project" value="InterPro"/>
</dbReference>
<organism evidence="1">
    <name type="scientific">Sesamum angustifolium</name>
    <dbReference type="NCBI Taxonomy" id="2727405"/>
    <lineage>
        <taxon>Eukaryota</taxon>
        <taxon>Viridiplantae</taxon>
        <taxon>Streptophyta</taxon>
        <taxon>Embryophyta</taxon>
        <taxon>Tracheophyta</taxon>
        <taxon>Spermatophyta</taxon>
        <taxon>Magnoliopsida</taxon>
        <taxon>eudicotyledons</taxon>
        <taxon>Gunneridae</taxon>
        <taxon>Pentapetalae</taxon>
        <taxon>asterids</taxon>
        <taxon>lamiids</taxon>
        <taxon>Lamiales</taxon>
        <taxon>Pedaliaceae</taxon>
        <taxon>Sesamum</taxon>
    </lineage>
</organism>
<gene>
    <name evidence="1" type="ORF">Sangu_3238700</name>
</gene>
<dbReference type="Gene3D" id="3.40.50.300">
    <property type="entry name" value="P-loop containing nucleotide triphosphate hydrolases"/>
    <property type="match status" value="1"/>
</dbReference>
<sequence>MGTHSKATSYEFTKLTCILGIIQLLDVPRIIEGTSERKERGKQVIAVTNPTDFVLMVLNASKLSGSAISFIREGSPPEKNSDNGLEFRNGVAEHMNRTLLERATFEGTLPQKSIASISSVPKKGDTEMVESEFLRLDCRRRKHY</sequence>
<dbReference type="InterPro" id="IPR027417">
    <property type="entry name" value="P-loop_NTPase"/>
</dbReference>
<proteinExistence type="predicted"/>
<dbReference type="GO" id="GO:0003924">
    <property type="term" value="F:GTPase activity"/>
    <property type="evidence" value="ECO:0007669"/>
    <property type="project" value="InterPro"/>
</dbReference>
<reference evidence="1" key="2">
    <citation type="journal article" date="2024" name="Plant">
        <title>Genomic evolution and insights into agronomic trait innovations of Sesamum species.</title>
        <authorList>
            <person name="Miao H."/>
            <person name="Wang L."/>
            <person name="Qu L."/>
            <person name="Liu H."/>
            <person name="Sun Y."/>
            <person name="Le M."/>
            <person name="Wang Q."/>
            <person name="Wei S."/>
            <person name="Zheng Y."/>
            <person name="Lin W."/>
            <person name="Duan Y."/>
            <person name="Cao H."/>
            <person name="Xiong S."/>
            <person name="Wang X."/>
            <person name="Wei L."/>
            <person name="Li C."/>
            <person name="Ma Q."/>
            <person name="Ju M."/>
            <person name="Zhao R."/>
            <person name="Li G."/>
            <person name="Mu C."/>
            <person name="Tian Q."/>
            <person name="Mei H."/>
            <person name="Zhang T."/>
            <person name="Gao T."/>
            <person name="Zhang H."/>
        </authorList>
    </citation>
    <scope>NUCLEOTIDE SEQUENCE</scope>
    <source>
        <strain evidence="1">G01</strain>
    </source>
</reference>
<feature type="non-terminal residue" evidence="1">
    <location>
        <position position="144"/>
    </location>
</feature>
<name>A0AAW2JHJ4_9LAMI</name>
<dbReference type="PANTHER" id="PTHR43127">
    <property type="entry name" value="DEVELOPMENTALLY-REGULATED GTP-BINDING PROTEIN 2"/>
    <property type="match status" value="1"/>
</dbReference>
<evidence type="ECO:0000313" key="1">
    <source>
        <dbReference type="EMBL" id="KAL0293388.1"/>
    </source>
</evidence>
<dbReference type="SUPFAM" id="SSF52540">
    <property type="entry name" value="P-loop containing nucleoside triphosphate hydrolases"/>
    <property type="match status" value="1"/>
</dbReference>
<protein>
    <submittedName>
        <fullName evidence="1">Developmentally-regulated G-protein 1</fullName>
    </submittedName>
</protein>
<comment type="caution">
    <text evidence="1">The sequence shown here is derived from an EMBL/GenBank/DDBJ whole genome shotgun (WGS) entry which is preliminary data.</text>
</comment>
<accession>A0AAW2JHJ4</accession>
<dbReference type="AlphaFoldDB" id="A0AAW2JHJ4"/>
<reference evidence="1" key="1">
    <citation type="submission" date="2020-06" db="EMBL/GenBank/DDBJ databases">
        <authorList>
            <person name="Li T."/>
            <person name="Hu X."/>
            <person name="Zhang T."/>
            <person name="Song X."/>
            <person name="Zhang H."/>
            <person name="Dai N."/>
            <person name="Sheng W."/>
            <person name="Hou X."/>
            <person name="Wei L."/>
        </authorList>
    </citation>
    <scope>NUCLEOTIDE SEQUENCE</scope>
    <source>
        <strain evidence="1">G01</strain>
        <tissue evidence="1">Leaf</tissue>
    </source>
</reference>